<gene>
    <name evidence="3" type="ORF">FUG_LOCUS35191</name>
    <name evidence="2" type="ORF">MDCFG202_LOCUS434406</name>
</gene>
<sequence length="63" mass="7122">MAGKDRHKSEELDGEKGKIRNDEGMLKNLEGSRALQIPTDEGRLSSENNPARAWDNDMDPRKL</sequence>
<reference evidence="3" key="1">
    <citation type="submission" date="2019-04" db="EMBL/GenBank/DDBJ databases">
        <authorList>
            <person name="Melise S."/>
            <person name="Noan J."/>
            <person name="Okalmin O."/>
        </authorList>
    </citation>
    <scope>NUCLEOTIDE SEQUENCE</scope>
    <source>
        <strain evidence="3">FN9</strain>
    </source>
</reference>
<dbReference type="AlphaFoldDB" id="A0A4E9DSA6"/>
<feature type="region of interest" description="Disordered" evidence="1">
    <location>
        <begin position="1"/>
        <end position="63"/>
    </location>
</feature>
<reference evidence="2" key="2">
    <citation type="submission" date="2021-03" db="EMBL/GenBank/DDBJ databases">
        <authorList>
            <person name="Alouane T."/>
            <person name="Langin T."/>
            <person name="Bonhomme L."/>
        </authorList>
    </citation>
    <scope>NUCLEOTIDE SEQUENCE</scope>
    <source>
        <strain evidence="2">MDC_Fg202</strain>
    </source>
</reference>
<dbReference type="EMBL" id="CAJPIJ010000162">
    <property type="protein sequence ID" value="CAG1998804.1"/>
    <property type="molecule type" value="Genomic_DNA"/>
</dbReference>
<proteinExistence type="predicted"/>
<protein>
    <submittedName>
        <fullName evidence="3">Uncharacterized protein</fullName>
    </submittedName>
</protein>
<dbReference type="EMBL" id="CAAKMV010000033">
    <property type="protein sequence ID" value="VIO52738.1"/>
    <property type="molecule type" value="Genomic_DNA"/>
</dbReference>
<organism evidence="3">
    <name type="scientific">Gibberella zeae</name>
    <name type="common">Wheat head blight fungus</name>
    <name type="synonym">Fusarium graminearum</name>
    <dbReference type="NCBI Taxonomy" id="5518"/>
    <lineage>
        <taxon>Eukaryota</taxon>
        <taxon>Fungi</taxon>
        <taxon>Dikarya</taxon>
        <taxon>Ascomycota</taxon>
        <taxon>Pezizomycotina</taxon>
        <taxon>Sordariomycetes</taxon>
        <taxon>Hypocreomycetidae</taxon>
        <taxon>Hypocreales</taxon>
        <taxon>Nectriaceae</taxon>
        <taxon>Fusarium</taxon>
    </lineage>
</organism>
<name>A0A4E9DSA6_GIBZA</name>
<evidence type="ECO:0000313" key="3">
    <source>
        <dbReference type="EMBL" id="VIO52738.1"/>
    </source>
</evidence>
<evidence type="ECO:0000313" key="2">
    <source>
        <dbReference type="EMBL" id="CAG1998804.1"/>
    </source>
</evidence>
<feature type="compositionally biased region" description="Basic and acidic residues" evidence="1">
    <location>
        <begin position="7"/>
        <end position="25"/>
    </location>
</feature>
<accession>A0A4E9DSA6</accession>
<feature type="compositionally biased region" description="Basic and acidic residues" evidence="1">
    <location>
        <begin position="54"/>
        <end position="63"/>
    </location>
</feature>
<dbReference type="Proteomes" id="UP000746612">
    <property type="component" value="Unassembled WGS sequence"/>
</dbReference>
<evidence type="ECO:0000256" key="1">
    <source>
        <dbReference type="SAM" id="MobiDB-lite"/>
    </source>
</evidence>